<accession>A0A4Y7TVI3</accession>
<evidence type="ECO:0000313" key="6">
    <source>
        <dbReference type="EMBL" id="TEB37888.1"/>
    </source>
</evidence>
<evidence type="ECO:0000256" key="3">
    <source>
        <dbReference type="ARBA" id="ARBA00022833"/>
    </source>
</evidence>
<protein>
    <recommendedName>
        <fullName evidence="5">MYND-type domain-containing protein</fullName>
    </recommendedName>
</protein>
<dbReference type="PROSITE" id="PS50865">
    <property type="entry name" value="ZF_MYND_2"/>
    <property type="match status" value="1"/>
</dbReference>
<evidence type="ECO:0000256" key="2">
    <source>
        <dbReference type="ARBA" id="ARBA00022771"/>
    </source>
</evidence>
<dbReference type="PROSITE" id="PS01360">
    <property type="entry name" value="ZF_MYND_1"/>
    <property type="match status" value="1"/>
</dbReference>
<keyword evidence="7" id="KW-1185">Reference proteome</keyword>
<proteinExistence type="predicted"/>
<reference evidence="6 7" key="1">
    <citation type="journal article" date="2019" name="Nat. Ecol. Evol.">
        <title>Megaphylogeny resolves global patterns of mushroom evolution.</title>
        <authorList>
            <person name="Varga T."/>
            <person name="Krizsan K."/>
            <person name="Foldi C."/>
            <person name="Dima B."/>
            <person name="Sanchez-Garcia M."/>
            <person name="Sanchez-Ramirez S."/>
            <person name="Szollosi G.J."/>
            <person name="Szarkandi J.G."/>
            <person name="Papp V."/>
            <person name="Albert L."/>
            <person name="Andreopoulos W."/>
            <person name="Angelini C."/>
            <person name="Antonin V."/>
            <person name="Barry K.W."/>
            <person name="Bougher N.L."/>
            <person name="Buchanan P."/>
            <person name="Buyck B."/>
            <person name="Bense V."/>
            <person name="Catcheside P."/>
            <person name="Chovatia M."/>
            <person name="Cooper J."/>
            <person name="Damon W."/>
            <person name="Desjardin D."/>
            <person name="Finy P."/>
            <person name="Geml J."/>
            <person name="Haridas S."/>
            <person name="Hughes K."/>
            <person name="Justo A."/>
            <person name="Karasinski D."/>
            <person name="Kautmanova I."/>
            <person name="Kiss B."/>
            <person name="Kocsube S."/>
            <person name="Kotiranta H."/>
            <person name="LaButti K.M."/>
            <person name="Lechner B.E."/>
            <person name="Liimatainen K."/>
            <person name="Lipzen A."/>
            <person name="Lukacs Z."/>
            <person name="Mihaltcheva S."/>
            <person name="Morgado L.N."/>
            <person name="Niskanen T."/>
            <person name="Noordeloos M.E."/>
            <person name="Ohm R.A."/>
            <person name="Ortiz-Santana B."/>
            <person name="Ovrebo C."/>
            <person name="Racz N."/>
            <person name="Riley R."/>
            <person name="Savchenko A."/>
            <person name="Shiryaev A."/>
            <person name="Soop K."/>
            <person name="Spirin V."/>
            <person name="Szebenyi C."/>
            <person name="Tomsovsky M."/>
            <person name="Tulloss R.E."/>
            <person name="Uehling J."/>
            <person name="Grigoriev I.V."/>
            <person name="Vagvolgyi C."/>
            <person name="Papp T."/>
            <person name="Martin F.M."/>
            <person name="Miettinen O."/>
            <person name="Hibbett D.S."/>
            <person name="Nagy L.G."/>
        </authorList>
    </citation>
    <scope>NUCLEOTIDE SEQUENCE [LARGE SCALE GENOMIC DNA]</scope>
    <source>
        <strain evidence="6 7">FP101781</strain>
    </source>
</reference>
<dbReference type="Pfam" id="PF01753">
    <property type="entry name" value="zf-MYND"/>
    <property type="match status" value="1"/>
</dbReference>
<organism evidence="6 7">
    <name type="scientific">Coprinellus micaceus</name>
    <name type="common">Glistening ink-cap mushroom</name>
    <name type="synonym">Coprinus micaceus</name>
    <dbReference type="NCBI Taxonomy" id="71717"/>
    <lineage>
        <taxon>Eukaryota</taxon>
        <taxon>Fungi</taxon>
        <taxon>Dikarya</taxon>
        <taxon>Basidiomycota</taxon>
        <taxon>Agaricomycotina</taxon>
        <taxon>Agaricomycetes</taxon>
        <taxon>Agaricomycetidae</taxon>
        <taxon>Agaricales</taxon>
        <taxon>Agaricineae</taxon>
        <taxon>Psathyrellaceae</taxon>
        <taxon>Coprinellus</taxon>
    </lineage>
</organism>
<dbReference type="InterPro" id="IPR002893">
    <property type="entry name" value="Znf_MYND"/>
</dbReference>
<keyword evidence="1" id="KW-0479">Metal-binding</keyword>
<dbReference type="OrthoDB" id="2934605at2759"/>
<keyword evidence="3" id="KW-0862">Zinc</keyword>
<evidence type="ECO:0000256" key="1">
    <source>
        <dbReference type="ARBA" id="ARBA00022723"/>
    </source>
</evidence>
<dbReference type="AlphaFoldDB" id="A0A4Y7TVI3"/>
<evidence type="ECO:0000256" key="4">
    <source>
        <dbReference type="PROSITE-ProRule" id="PRU00134"/>
    </source>
</evidence>
<sequence length="656" mass="73227">MPGLSSRRQENAQLEFLLKAAEEGSTKHIQALETAWPKDLANSKRALLILFKHLDRKKIPDLRRGWGSLAKAEAHHVLVIRASTDALDGAFEYMDGIHNKYSQLKEMLRIFRDHLLDLLATSKFVATYSSLIMADGGMPDMQMGNVTAARNLGKLMAFSTQFLEEEGDHAALALIVSGLLEGCLLSAKKSRPAVTTPVSPSIGYVFPSPMHDFLFLCLEEDATSDILWTSVNSLSRKKLDLLAKSCCYRCHEWERLVTVQGANDLDCAPLVSFVFTAVRLASAQPLERALLRSGFFPLAMKLALKFRGAPSTVRDGGSVATQIAALLYPRRSIRAYPLVHIFSTLLECGLLEVLYDDSLTPSQGDQSRWHTKDHITYLFRTCHHPRVYDILASAVTNLPMSKRKHLKANPEASRLHELASYISLYETAAKLSEPVDATLYCASLSHHEYGCRPANGGYHQCSYCKAVVYCSPGCQRADWEAIHKRECHRNRIHRIESQLAGAWLSHQERMRYIHALHAFFEGPVLDKILTSIPHPSQNVQVMSPTKPVEIYLVFTGVMPVSIQIYNSREFFDLALDDMPLFSYERFRAMVDAVQVLEMTDYVGLCASVSILGEYLVCALGGFLLNREELYSSGKGPANSASVSLINGHVEIVGTMW</sequence>
<dbReference type="Gene3D" id="6.10.140.2220">
    <property type="match status" value="1"/>
</dbReference>
<dbReference type="GO" id="GO:0008270">
    <property type="term" value="F:zinc ion binding"/>
    <property type="evidence" value="ECO:0007669"/>
    <property type="project" value="UniProtKB-KW"/>
</dbReference>
<dbReference type="EMBL" id="QPFP01000003">
    <property type="protein sequence ID" value="TEB37888.1"/>
    <property type="molecule type" value="Genomic_DNA"/>
</dbReference>
<evidence type="ECO:0000313" key="7">
    <source>
        <dbReference type="Proteomes" id="UP000298030"/>
    </source>
</evidence>
<dbReference type="SUPFAM" id="SSF144232">
    <property type="entry name" value="HIT/MYND zinc finger-like"/>
    <property type="match status" value="1"/>
</dbReference>
<feature type="domain" description="MYND-type" evidence="5">
    <location>
        <begin position="438"/>
        <end position="487"/>
    </location>
</feature>
<gene>
    <name evidence="6" type="ORF">FA13DRAFT_710151</name>
</gene>
<keyword evidence="2 4" id="KW-0863">Zinc-finger</keyword>
<comment type="caution">
    <text evidence="6">The sequence shown here is derived from an EMBL/GenBank/DDBJ whole genome shotgun (WGS) entry which is preliminary data.</text>
</comment>
<dbReference type="Proteomes" id="UP000298030">
    <property type="component" value="Unassembled WGS sequence"/>
</dbReference>
<name>A0A4Y7TVI3_COPMI</name>
<evidence type="ECO:0000259" key="5">
    <source>
        <dbReference type="PROSITE" id="PS50865"/>
    </source>
</evidence>